<comment type="function">
    <text evidence="4">Involved in nonsense-mediated decay (NMD) of mRNAs containing premature stop codons.</text>
</comment>
<evidence type="ECO:0000313" key="6">
    <source>
        <dbReference type="EMBL" id="PAA71948.1"/>
    </source>
</evidence>
<keyword evidence="7" id="KW-1185">Reference proteome</keyword>
<organism evidence="6 7">
    <name type="scientific">Macrostomum lignano</name>
    <dbReference type="NCBI Taxonomy" id="282301"/>
    <lineage>
        <taxon>Eukaryota</taxon>
        <taxon>Metazoa</taxon>
        <taxon>Spiralia</taxon>
        <taxon>Lophotrochozoa</taxon>
        <taxon>Platyhelminthes</taxon>
        <taxon>Rhabditophora</taxon>
        <taxon>Macrostomorpha</taxon>
        <taxon>Macrostomida</taxon>
        <taxon>Macrostomidae</taxon>
        <taxon>Macrostomum</taxon>
    </lineage>
</organism>
<comment type="caution">
    <text evidence="6">The sequence shown here is derived from an EMBL/GenBank/DDBJ whole genome shotgun (WGS) entry which is preliminary data.</text>
</comment>
<sequence>HHHHEQHQQRSQPACQPGWFPLPPNFDFNRLSRRDTRIRVVAFVGRSDPRLCPSKTLQLELQLLDRPAFQPPLLGYGFESDGATVADDVDSTADKSASDQQQLVRLHGFYSPEKRAVFLSLTGPNDPAHLAHLYAAFVRDLNPDTPNVAAMLTAADFDNIRALLYLFSVSHVVVFNCIGTQVNPAVTRTLQLVSQLRQQLLGQLCQAYRSFPVPRDWTLNGRTSCPAVLFHFQLSPGNLTKQLIDGGHQRALADSLQCQIYQIFRRAKLITGPEAGNLCRLPDGGFCCVSPPAPASPSGVFQSLLELDDPVDLTDDQLLDNEFMQSLTGGSYNREFARFLERHMNQAEAEGGVGGGPLDLVSAKSWFKVCHKLHKLLLTDLDPGVQRVMNEFKARCDIVRKFSETRCASALPLAESVYREGLPAHYSHRVHTERIRKAQQVFLDNARGPAADKYLAELEARCNSVWLSGRQMCEALSVTSHPCVNERHSLPGTSADQQQQLPAMPHSSAYTSMRAACSCGRLLESRPDPFNWEEANVHFYSRLIDSCCGQHQPVPLPVYQRRGSEDKTQPQYTEELSNSGDLLPPLRSPELDDVELDQPSATLPSRTPLALAVEHSNYDEDEQLLLEEEADLKRKQRQCLKLESPKETGLSASNNTEVSIRQLKGMMTEDLIGRYLPLVQSWCLLSVGRYNSYSHANGIGQPGFSSGSNHLLPWNVPVASKLWQQQQQQQQQSSQYRSTRREPTAKAWFGFEHECPFGHRFFVSSPGQMMRGAMQATQVKEGVQRLLSEDLPLFIPCHCHKSKGAFAQLMRVWVAAPQAPVRIRLNPRVRFAAPSPDSSAPAVAETGGESAATSVSAAPVFLPGNPEPIPLGPGDLWVLRLPFAYEDVRRRVLYKQPRDLTEASVPRLLRECISVTQMP</sequence>
<evidence type="ECO:0000256" key="3">
    <source>
        <dbReference type="ARBA" id="ARBA00029509"/>
    </source>
</evidence>
<name>A0A267FDX0_9PLAT</name>
<feature type="non-terminal residue" evidence="6">
    <location>
        <position position="1"/>
    </location>
</feature>
<evidence type="ECO:0000256" key="1">
    <source>
        <dbReference type="ARBA" id="ARBA00006443"/>
    </source>
</evidence>
<dbReference type="Pfam" id="PF10220">
    <property type="entry name" value="Smg8_Smg9"/>
    <property type="match status" value="1"/>
</dbReference>
<dbReference type="Proteomes" id="UP000215902">
    <property type="component" value="Unassembled WGS sequence"/>
</dbReference>
<dbReference type="GO" id="GO:0000184">
    <property type="term" value="P:nuclear-transcribed mRNA catabolic process, nonsense-mediated decay"/>
    <property type="evidence" value="ECO:0007669"/>
    <property type="project" value="UniProtKB-UniRule"/>
</dbReference>
<accession>A0A267FDX0</accession>
<dbReference type="PANTHER" id="PTHR13091">
    <property type="entry name" value="AMPLIFIED IN BREAST CANCER 2-RELATED"/>
    <property type="match status" value="1"/>
</dbReference>
<gene>
    <name evidence="6" type="ORF">BOX15_Mlig033894g1</name>
</gene>
<dbReference type="InterPro" id="IPR019354">
    <property type="entry name" value="SMG8-like"/>
</dbReference>
<evidence type="ECO:0000256" key="4">
    <source>
        <dbReference type="RuleBase" id="RU367133"/>
    </source>
</evidence>
<dbReference type="OrthoDB" id="63589at2759"/>
<feature type="region of interest" description="Disordered" evidence="5">
    <location>
        <begin position="558"/>
        <end position="592"/>
    </location>
</feature>
<dbReference type="STRING" id="282301.A0A267FDX0"/>
<dbReference type="AlphaFoldDB" id="A0A267FDX0"/>
<evidence type="ECO:0000256" key="2">
    <source>
        <dbReference type="ARBA" id="ARBA00023161"/>
    </source>
</evidence>
<keyword evidence="2 4" id="KW-0866">Nonsense-mediated mRNA decay</keyword>
<reference evidence="6 7" key="1">
    <citation type="submission" date="2017-06" db="EMBL/GenBank/DDBJ databases">
        <title>A platform for efficient transgenesis in Macrostomum lignano, a flatworm model organism for stem cell research.</title>
        <authorList>
            <person name="Berezikov E."/>
        </authorList>
    </citation>
    <scope>NUCLEOTIDE SEQUENCE [LARGE SCALE GENOMIC DNA]</scope>
    <source>
        <strain evidence="6">DV1</strain>
        <tissue evidence="6">Whole organism</tissue>
    </source>
</reference>
<proteinExistence type="inferred from homology"/>
<evidence type="ECO:0000256" key="5">
    <source>
        <dbReference type="SAM" id="MobiDB-lite"/>
    </source>
</evidence>
<feature type="compositionally biased region" description="Polar residues" evidence="5">
    <location>
        <begin position="569"/>
        <end position="580"/>
    </location>
</feature>
<evidence type="ECO:0000313" key="7">
    <source>
        <dbReference type="Proteomes" id="UP000215902"/>
    </source>
</evidence>
<comment type="similarity">
    <text evidence="1 4">Belongs to the SMG8 family.</text>
</comment>
<protein>
    <recommendedName>
        <fullName evidence="3 4">Nonsense-mediated mRNA decay factor SMG8</fullName>
    </recommendedName>
</protein>
<dbReference type="EMBL" id="NIVC01001125">
    <property type="protein sequence ID" value="PAA71948.1"/>
    <property type="molecule type" value="Genomic_DNA"/>
</dbReference>
<dbReference type="PANTHER" id="PTHR13091:SF0">
    <property type="entry name" value="NONSENSE-MEDIATED MRNA DECAY FACTOR SMG8"/>
    <property type="match status" value="1"/>
</dbReference>